<dbReference type="Pfam" id="PF00440">
    <property type="entry name" value="TetR_N"/>
    <property type="match status" value="1"/>
</dbReference>
<dbReference type="GO" id="GO:0006355">
    <property type="term" value="P:regulation of DNA-templated transcription"/>
    <property type="evidence" value="ECO:0007669"/>
    <property type="project" value="UniProtKB-ARBA"/>
</dbReference>
<keyword evidence="5" id="KW-1185">Reference proteome</keyword>
<dbReference type="STRING" id="1503961.SAMN05421736_11268"/>
<dbReference type="PROSITE" id="PS50977">
    <property type="entry name" value="HTH_TETR_2"/>
    <property type="match status" value="1"/>
</dbReference>
<evidence type="ECO:0000256" key="1">
    <source>
        <dbReference type="ARBA" id="ARBA00023125"/>
    </source>
</evidence>
<name>A0A1H3SW78_9BACI</name>
<gene>
    <name evidence="4" type="ORF">SAMN05421736_11268</name>
</gene>
<evidence type="ECO:0000259" key="3">
    <source>
        <dbReference type="PROSITE" id="PS50977"/>
    </source>
</evidence>
<dbReference type="OrthoDB" id="2373640at2"/>
<dbReference type="InterPro" id="IPR023772">
    <property type="entry name" value="DNA-bd_HTH_TetR-type_CS"/>
</dbReference>
<reference evidence="5" key="1">
    <citation type="submission" date="2016-10" db="EMBL/GenBank/DDBJ databases">
        <authorList>
            <person name="Varghese N."/>
            <person name="Submissions S."/>
        </authorList>
    </citation>
    <scope>NUCLEOTIDE SEQUENCE [LARGE SCALE GENOMIC DNA]</scope>
    <source>
        <strain evidence="5">SP</strain>
    </source>
</reference>
<proteinExistence type="predicted"/>
<dbReference type="GO" id="GO:0003677">
    <property type="term" value="F:DNA binding"/>
    <property type="evidence" value="ECO:0007669"/>
    <property type="project" value="UniProtKB-UniRule"/>
</dbReference>
<dbReference type="Gene3D" id="1.10.357.10">
    <property type="entry name" value="Tetracycline Repressor, domain 2"/>
    <property type="match status" value="1"/>
</dbReference>
<dbReference type="InterPro" id="IPR001647">
    <property type="entry name" value="HTH_TetR"/>
</dbReference>
<feature type="domain" description="HTH tetR-type" evidence="3">
    <location>
        <begin position="13"/>
        <end position="73"/>
    </location>
</feature>
<dbReference type="InterPro" id="IPR050109">
    <property type="entry name" value="HTH-type_TetR-like_transc_reg"/>
</dbReference>
<dbReference type="PANTHER" id="PTHR30328">
    <property type="entry name" value="TRANSCRIPTIONAL REPRESSOR"/>
    <property type="match status" value="1"/>
</dbReference>
<organism evidence="4 5">
    <name type="scientific">Evansella caseinilytica</name>
    <dbReference type="NCBI Taxonomy" id="1503961"/>
    <lineage>
        <taxon>Bacteria</taxon>
        <taxon>Bacillati</taxon>
        <taxon>Bacillota</taxon>
        <taxon>Bacilli</taxon>
        <taxon>Bacillales</taxon>
        <taxon>Bacillaceae</taxon>
        <taxon>Evansella</taxon>
    </lineage>
</organism>
<dbReference type="Gene3D" id="1.10.10.60">
    <property type="entry name" value="Homeodomain-like"/>
    <property type="match status" value="1"/>
</dbReference>
<protein>
    <submittedName>
        <fullName evidence="4">DNA-binding transcriptional regulator, AcrR family</fullName>
    </submittedName>
</protein>
<evidence type="ECO:0000313" key="4">
    <source>
        <dbReference type="EMBL" id="SDZ41908.1"/>
    </source>
</evidence>
<dbReference type="EMBL" id="FNPI01000012">
    <property type="protein sequence ID" value="SDZ41908.1"/>
    <property type="molecule type" value="Genomic_DNA"/>
</dbReference>
<dbReference type="PROSITE" id="PS01081">
    <property type="entry name" value="HTH_TETR_1"/>
    <property type="match status" value="1"/>
</dbReference>
<evidence type="ECO:0000256" key="2">
    <source>
        <dbReference type="PROSITE-ProRule" id="PRU00335"/>
    </source>
</evidence>
<dbReference type="PRINTS" id="PR00455">
    <property type="entry name" value="HTHTETR"/>
</dbReference>
<dbReference type="SUPFAM" id="SSF46689">
    <property type="entry name" value="Homeodomain-like"/>
    <property type="match status" value="1"/>
</dbReference>
<dbReference type="InterPro" id="IPR009057">
    <property type="entry name" value="Homeodomain-like_sf"/>
</dbReference>
<dbReference type="SUPFAM" id="SSF48498">
    <property type="entry name" value="Tetracyclin repressor-like, C-terminal domain"/>
    <property type="match status" value="1"/>
</dbReference>
<evidence type="ECO:0000313" key="5">
    <source>
        <dbReference type="Proteomes" id="UP000198935"/>
    </source>
</evidence>
<dbReference type="InterPro" id="IPR036271">
    <property type="entry name" value="Tet_transcr_reg_TetR-rel_C_sf"/>
</dbReference>
<feature type="DNA-binding region" description="H-T-H motif" evidence="2">
    <location>
        <begin position="36"/>
        <end position="55"/>
    </location>
</feature>
<keyword evidence="1 2" id="KW-0238">DNA-binding</keyword>
<dbReference type="Proteomes" id="UP000198935">
    <property type="component" value="Unassembled WGS sequence"/>
</dbReference>
<dbReference type="PANTHER" id="PTHR30328:SF54">
    <property type="entry name" value="HTH-TYPE TRANSCRIPTIONAL REPRESSOR SCO4008"/>
    <property type="match status" value="1"/>
</dbReference>
<dbReference type="AlphaFoldDB" id="A0A1H3SW78"/>
<sequence>MARTKEQNERLSLATREKIYTAALSLFAQKGFALTTIKDISRTANISTGLVYRHFHSKEDLFGRLVEKAVHEIKSVAESLHTEASPKETVTELVKKMITGIQSSEEVSHYFLLVARILLEDEGLPQIRELKQTDLMLFQQMAELIERGQQQGVFREGDPYQLSLLLFAIIQGTADMKMFLGEKFVAPDVQDVTAFLFK</sequence>
<accession>A0A1H3SW78</accession>